<accession>A0AAV9NLJ9</accession>
<sequence length="288" mass="33174">MAPSNVKFLPGGVLYSDGLLEPRKTLKPRTTRKTQEIRRIQNPVPNALRAIKTLTAFSRRSHKKIDPKCYDCSPIITLVVGGEEVQLKAHKDLLVVQSAFFTTCLAAGMRESLENKIEFPTDDPMVFRILIHWLYTRRLPSVRNEDQNLIMMMAWIRVDQLMMLRFFPNDLIDEIAKYWQKNLVSPREFTLVLDHLTPHHQLYRLATECFVHDSTLKPRHYGNNDGSIQAWGPQMKAIVSRSDLPVEEMANTSLTVLNVSQAKRGSKKPGYRPEDYYIRDGTRQPAAR</sequence>
<dbReference type="PANTHER" id="PTHR47843:SF2">
    <property type="entry name" value="BTB DOMAIN-CONTAINING PROTEIN"/>
    <property type="match status" value="1"/>
</dbReference>
<protein>
    <recommendedName>
        <fullName evidence="2">BTB domain-containing protein</fullName>
    </recommendedName>
</protein>
<dbReference type="Pfam" id="PF00651">
    <property type="entry name" value="BTB"/>
    <property type="match status" value="1"/>
</dbReference>
<dbReference type="InterPro" id="IPR000210">
    <property type="entry name" value="BTB/POZ_dom"/>
</dbReference>
<dbReference type="SUPFAM" id="SSF54695">
    <property type="entry name" value="POZ domain"/>
    <property type="match status" value="1"/>
</dbReference>
<evidence type="ECO:0000259" key="2">
    <source>
        <dbReference type="PROSITE" id="PS50097"/>
    </source>
</evidence>
<dbReference type="EMBL" id="JAVRRD010000003">
    <property type="protein sequence ID" value="KAK5061048.1"/>
    <property type="molecule type" value="Genomic_DNA"/>
</dbReference>
<dbReference type="Gene3D" id="3.30.710.10">
    <property type="entry name" value="Potassium Channel Kv1.1, Chain A"/>
    <property type="match status" value="1"/>
</dbReference>
<dbReference type="PANTHER" id="PTHR47843">
    <property type="entry name" value="BTB DOMAIN-CONTAINING PROTEIN-RELATED"/>
    <property type="match status" value="1"/>
</dbReference>
<evidence type="ECO:0000313" key="4">
    <source>
        <dbReference type="Proteomes" id="UP001358417"/>
    </source>
</evidence>
<organism evidence="3 4">
    <name type="scientific">Exophiala bonariae</name>
    <dbReference type="NCBI Taxonomy" id="1690606"/>
    <lineage>
        <taxon>Eukaryota</taxon>
        <taxon>Fungi</taxon>
        <taxon>Dikarya</taxon>
        <taxon>Ascomycota</taxon>
        <taxon>Pezizomycotina</taxon>
        <taxon>Eurotiomycetes</taxon>
        <taxon>Chaetothyriomycetidae</taxon>
        <taxon>Chaetothyriales</taxon>
        <taxon>Herpotrichiellaceae</taxon>
        <taxon>Exophiala</taxon>
    </lineage>
</organism>
<proteinExistence type="predicted"/>
<dbReference type="GeneID" id="89975755"/>
<name>A0AAV9NLJ9_9EURO</name>
<evidence type="ECO:0000256" key="1">
    <source>
        <dbReference type="SAM" id="MobiDB-lite"/>
    </source>
</evidence>
<dbReference type="RefSeq" id="XP_064710145.1">
    <property type="nucleotide sequence ID" value="XM_064851142.1"/>
</dbReference>
<evidence type="ECO:0000313" key="3">
    <source>
        <dbReference type="EMBL" id="KAK5061048.1"/>
    </source>
</evidence>
<keyword evidence="4" id="KW-1185">Reference proteome</keyword>
<feature type="compositionally biased region" description="Basic and acidic residues" evidence="1">
    <location>
        <begin position="271"/>
        <end position="282"/>
    </location>
</feature>
<dbReference type="Proteomes" id="UP001358417">
    <property type="component" value="Unassembled WGS sequence"/>
</dbReference>
<gene>
    <name evidence="3" type="ORF">LTR84_007589</name>
</gene>
<feature type="region of interest" description="Disordered" evidence="1">
    <location>
        <begin position="261"/>
        <end position="288"/>
    </location>
</feature>
<reference evidence="3 4" key="1">
    <citation type="submission" date="2023-08" db="EMBL/GenBank/DDBJ databases">
        <title>Black Yeasts Isolated from many extreme environments.</title>
        <authorList>
            <person name="Coleine C."/>
            <person name="Stajich J.E."/>
            <person name="Selbmann L."/>
        </authorList>
    </citation>
    <scope>NUCLEOTIDE SEQUENCE [LARGE SCALE GENOMIC DNA]</scope>
    <source>
        <strain evidence="3 4">CCFEE 5792</strain>
    </source>
</reference>
<dbReference type="CDD" id="cd18186">
    <property type="entry name" value="BTB_POZ_ZBTB_KLHL-like"/>
    <property type="match status" value="1"/>
</dbReference>
<feature type="domain" description="BTB" evidence="2">
    <location>
        <begin position="76"/>
        <end position="143"/>
    </location>
</feature>
<dbReference type="AlphaFoldDB" id="A0AAV9NLJ9"/>
<dbReference type="PROSITE" id="PS50097">
    <property type="entry name" value="BTB"/>
    <property type="match status" value="1"/>
</dbReference>
<dbReference type="InterPro" id="IPR011333">
    <property type="entry name" value="SKP1/BTB/POZ_sf"/>
</dbReference>
<comment type="caution">
    <text evidence="3">The sequence shown here is derived from an EMBL/GenBank/DDBJ whole genome shotgun (WGS) entry which is preliminary data.</text>
</comment>